<dbReference type="PATRIC" id="fig|42253.5.peg.420"/>
<evidence type="ECO:0000313" key="2">
    <source>
        <dbReference type="EMBL" id="ALA56867.1"/>
    </source>
</evidence>
<dbReference type="AlphaFoldDB" id="A0A0K2G8E3"/>
<dbReference type="RefSeq" id="WP_053378291.1">
    <property type="nucleotide sequence ID" value="NZ_CP011801.1"/>
</dbReference>
<accession>A0A0K2G8E3</accession>
<organism evidence="2 3">
    <name type="scientific">Nitrospira moscoviensis</name>
    <dbReference type="NCBI Taxonomy" id="42253"/>
    <lineage>
        <taxon>Bacteria</taxon>
        <taxon>Pseudomonadati</taxon>
        <taxon>Nitrospirota</taxon>
        <taxon>Nitrospiria</taxon>
        <taxon>Nitrospirales</taxon>
        <taxon>Nitrospiraceae</taxon>
        <taxon>Nitrospira</taxon>
    </lineage>
</organism>
<name>A0A0K2G8E3_NITMO</name>
<evidence type="ECO:0000313" key="3">
    <source>
        <dbReference type="Proteomes" id="UP000069205"/>
    </source>
</evidence>
<keyword evidence="3" id="KW-1185">Reference proteome</keyword>
<evidence type="ECO:0000256" key="1">
    <source>
        <dbReference type="SAM" id="MobiDB-lite"/>
    </source>
</evidence>
<protein>
    <submittedName>
        <fullName evidence="2">Uncharacterized protein</fullName>
    </submittedName>
</protein>
<gene>
    <name evidence="2" type="ORF">NITMOv2_0431</name>
</gene>
<dbReference type="KEGG" id="nmv:NITMOv2_0431"/>
<reference evidence="2 3" key="1">
    <citation type="journal article" date="2015" name="Proc. Natl. Acad. Sci. U.S.A.">
        <title>Expanded metabolic versatility of ubiquitous nitrite-oxidizing bacteria from the genus Nitrospira.</title>
        <authorList>
            <person name="Koch H."/>
            <person name="Lucker S."/>
            <person name="Albertsen M."/>
            <person name="Kitzinger K."/>
            <person name="Herbold C."/>
            <person name="Spieck E."/>
            <person name="Nielsen P.H."/>
            <person name="Wagner M."/>
            <person name="Daims H."/>
        </authorList>
    </citation>
    <scope>NUCLEOTIDE SEQUENCE [LARGE SCALE GENOMIC DNA]</scope>
    <source>
        <strain evidence="2 3">NSP M-1</strain>
    </source>
</reference>
<proteinExistence type="predicted"/>
<dbReference type="EMBL" id="CP011801">
    <property type="protein sequence ID" value="ALA56867.1"/>
    <property type="molecule type" value="Genomic_DNA"/>
</dbReference>
<sequence>MGALPIVVIVAILSVGCLSTVREQEARCLGALMVDVWESTRTRDRLEADWRAGQSARGPDAAPRWRGLGDPAPPARAVSHAPQDETASLSGADRPDVLYQRLVESRRRHNHDRNWYKDVARRVQTRLEEDDILYSVLGSFAASPGALLVYPLIRWNVRSVLWDEDDPDAEDDPIRRFCRMRLRAAG</sequence>
<feature type="region of interest" description="Disordered" evidence="1">
    <location>
        <begin position="50"/>
        <end position="90"/>
    </location>
</feature>
<dbReference type="Proteomes" id="UP000069205">
    <property type="component" value="Chromosome"/>
</dbReference>